<evidence type="ECO:0000313" key="4">
    <source>
        <dbReference type="Proteomes" id="UP001056383"/>
    </source>
</evidence>
<proteinExistence type="predicted"/>
<dbReference type="Proteomes" id="UP001056383">
    <property type="component" value="Chromosome"/>
</dbReference>
<reference evidence="3" key="1">
    <citation type="submission" date="2022-04" db="EMBL/GenBank/DDBJ databases">
        <title>Systematic whole-genome sequencing reveals an unexpected diversity among actinomycetoma pathogens and provides insights into their antibacterial susceptibilities.</title>
        <authorList>
            <person name="Watson A.K."/>
            <person name="Kepplinger B."/>
            <person name="Bakhiet S.M."/>
            <person name="Mhmoud N.A."/>
            <person name="Chapman J."/>
            <person name="Allenby N."/>
            <person name="Mickiewicz K."/>
            <person name="Goodfellow M."/>
            <person name="Fahal A.H."/>
            <person name="Errington J."/>
        </authorList>
    </citation>
    <scope>NUCLEOTIDE SEQUENCE</scope>
    <source>
        <strain evidence="3">SD 504</strain>
    </source>
</reference>
<dbReference type="Gene3D" id="3.30.565.10">
    <property type="entry name" value="Histidine kinase-like ATPase, C-terminal domain"/>
    <property type="match status" value="1"/>
</dbReference>
<keyword evidence="1" id="KW-0808">Transferase</keyword>
<protein>
    <submittedName>
        <fullName evidence="3">ATP-binding protein</fullName>
    </submittedName>
</protein>
<sequence>MRDITAIYLRQWSLAPVVEDAVLVVSELVTNAVRHGTGAVGLRVSAGAEELRIEVHDGSTVPARLRAAGEEEESGRGLFLVDALARAWGVSEDGTMTWCALALTDRRP</sequence>
<accession>A0ABY4TE81</accession>
<evidence type="ECO:0000256" key="1">
    <source>
        <dbReference type="ARBA" id="ARBA00022527"/>
    </source>
</evidence>
<evidence type="ECO:0000259" key="2">
    <source>
        <dbReference type="Pfam" id="PF13581"/>
    </source>
</evidence>
<dbReference type="GO" id="GO:0005524">
    <property type="term" value="F:ATP binding"/>
    <property type="evidence" value="ECO:0007669"/>
    <property type="project" value="UniProtKB-KW"/>
</dbReference>
<keyword evidence="1" id="KW-0723">Serine/threonine-protein kinase</keyword>
<organism evidence="3 4">
    <name type="scientific">Streptomyces sudanensis</name>
    <dbReference type="NCBI Taxonomy" id="436397"/>
    <lineage>
        <taxon>Bacteria</taxon>
        <taxon>Bacillati</taxon>
        <taxon>Actinomycetota</taxon>
        <taxon>Actinomycetes</taxon>
        <taxon>Kitasatosporales</taxon>
        <taxon>Streptomycetaceae</taxon>
        <taxon>Streptomyces</taxon>
    </lineage>
</organism>
<dbReference type="InterPro" id="IPR050267">
    <property type="entry name" value="Anti-sigma-factor_SerPK"/>
</dbReference>
<dbReference type="Pfam" id="PF13581">
    <property type="entry name" value="HATPase_c_2"/>
    <property type="match status" value="1"/>
</dbReference>
<keyword evidence="1" id="KW-0418">Kinase</keyword>
<keyword evidence="4" id="KW-1185">Reference proteome</keyword>
<keyword evidence="3" id="KW-0067">ATP-binding</keyword>
<dbReference type="SUPFAM" id="SSF55874">
    <property type="entry name" value="ATPase domain of HSP90 chaperone/DNA topoisomerase II/histidine kinase"/>
    <property type="match status" value="1"/>
</dbReference>
<keyword evidence="3" id="KW-0547">Nucleotide-binding</keyword>
<dbReference type="EMBL" id="CP095474">
    <property type="protein sequence ID" value="URN16409.1"/>
    <property type="molecule type" value="Genomic_DNA"/>
</dbReference>
<dbReference type="PANTHER" id="PTHR35526:SF3">
    <property type="entry name" value="ANTI-SIGMA-F FACTOR RSBW"/>
    <property type="match status" value="1"/>
</dbReference>
<dbReference type="CDD" id="cd16936">
    <property type="entry name" value="HATPase_RsbW-like"/>
    <property type="match status" value="1"/>
</dbReference>
<gene>
    <name evidence="3" type="ORF">MW084_11180</name>
</gene>
<dbReference type="InterPro" id="IPR036890">
    <property type="entry name" value="HATPase_C_sf"/>
</dbReference>
<dbReference type="PANTHER" id="PTHR35526">
    <property type="entry name" value="ANTI-SIGMA-F FACTOR RSBW-RELATED"/>
    <property type="match status" value="1"/>
</dbReference>
<name>A0ABY4TE81_9ACTN</name>
<dbReference type="InterPro" id="IPR003594">
    <property type="entry name" value="HATPase_dom"/>
</dbReference>
<feature type="domain" description="Histidine kinase/HSP90-like ATPase" evidence="2">
    <location>
        <begin position="5"/>
        <end position="98"/>
    </location>
</feature>
<evidence type="ECO:0000313" key="3">
    <source>
        <dbReference type="EMBL" id="URN16409.1"/>
    </source>
</evidence>